<dbReference type="InterPro" id="IPR016718">
    <property type="entry name" value="rRNA_m1G-MeTrfase_A_prd"/>
</dbReference>
<dbReference type="InterPro" id="IPR048647">
    <property type="entry name" value="RlmA_N"/>
</dbReference>
<dbReference type="InterPro" id="IPR041698">
    <property type="entry name" value="Methyltransf_25"/>
</dbReference>
<keyword evidence="3" id="KW-0808">Transferase</keyword>
<evidence type="ECO:0000259" key="2">
    <source>
        <dbReference type="Pfam" id="PF21302"/>
    </source>
</evidence>
<dbReference type="EMBL" id="JAZDUF010000007">
    <property type="protein sequence ID" value="MEE3852736.1"/>
    <property type="molecule type" value="Genomic_DNA"/>
</dbReference>
<organism evidence="3 4">
    <name type="scientific">Gordonia sesuvii</name>
    <dbReference type="NCBI Taxonomy" id="3116777"/>
    <lineage>
        <taxon>Bacteria</taxon>
        <taxon>Bacillati</taxon>
        <taxon>Actinomycetota</taxon>
        <taxon>Actinomycetes</taxon>
        <taxon>Mycobacteriales</taxon>
        <taxon>Gordoniaceae</taxon>
        <taxon>Gordonia</taxon>
    </lineage>
</organism>
<feature type="domain" description="Methyltransferase" evidence="1">
    <location>
        <begin position="120"/>
        <end position="204"/>
    </location>
</feature>
<accession>A0ABU7MJE4</accession>
<dbReference type="InterPro" id="IPR029063">
    <property type="entry name" value="SAM-dependent_MTases_sf"/>
</dbReference>
<keyword evidence="4" id="KW-1185">Reference proteome</keyword>
<evidence type="ECO:0000259" key="1">
    <source>
        <dbReference type="Pfam" id="PF13649"/>
    </source>
</evidence>
<dbReference type="GO" id="GO:0032259">
    <property type="term" value="P:methylation"/>
    <property type="evidence" value="ECO:0007669"/>
    <property type="project" value="UniProtKB-KW"/>
</dbReference>
<gene>
    <name evidence="3" type="ORF">VZC37_20520</name>
</gene>
<keyword evidence="3" id="KW-0489">Methyltransferase</keyword>
<evidence type="ECO:0000313" key="4">
    <source>
        <dbReference type="Proteomes" id="UP001347146"/>
    </source>
</evidence>
<evidence type="ECO:0000313" key="3">
    <source>
        <dbReference type="EMBL" id="MEE3852736.1"/>
    </source>
</evidence>
<dbReference type="PIRSF" id="PIRSF018249">
    <property type="entry name" value="MyrA_prd"/>
    <property type="match status" value="1"/>
</dbReference>
<proteinExistence type="predicted"/>
<dbReference type="GO" id="GO:0008168">
    <property type="term" value="F:methyltransferase activity"/>
    <property type="evidence" value="ECO:0007669"/>
    <property type="project" value="UniProtKB-KW"/>
</dbReference>
<name>A0ABU7MJE4_9ACTN</name>
<reference evidence="3 4" key="1">
    <citation type="submission" date="2024-01" db="EMBL/GenBank/DDBJ databases">
        <title>Draft genome sequence of Gordonia sp. LSe1-13.</title>
        <authorList>
            <person name="Suphannarot A."/>
            <person name="Mingma R."/>
        </authorList>
    </citation>
    <scope>NUCLEOTIDE SEQUENCE [LARGE SCALE GENOMIC DNA]</scope>
    <source>
        <strain evidence="3 4">LSe1-13</strain>
    </source>
</reference>
<dbReference type="Gene3D" id="3.40.50.150">
    <property type="entry name" value="Vaccinia Virus protein VP39"/>
    <property type="match status" value="1"/>
</dbReference>
<sequence>MNRAHDPRRPLREVESALRCPACSADPSSGAELVVTDDGSSLICASSHRFDVARQGYVSLLDGRATPHRSDTAAMVAARRRVHESGLFDPVARLVADGVTAGPVPSSDRSDITTGRPDLVLDAGAGTGHYLSATLDAADELHGIGLDLSKYCARAVARSHPRAAAVVADVWRPLPIRSGVIGAVLSVFSPRNVAEFARVLHPDGVLIVVTPDDDHLTEIIGPMGMLSVADDKAQRLRSSLGGLFEVTDERPARYRYDADTALLADLVAMGPSAFHLSDDEIARAAQAMTRTTGRVPVTVSVTAAICRPRIGAAVTEG</sequence>
<dbReference type="Proteomes" id="UP001347146">
    <property type="component" value="Unassembled WGS sequence"/>
</dbReference>
<dbReference type="Pfam" id="PF13649">
    <property type="entry name" value="Methyltransf_25"/>
    <property type="match status" value="1"/>
</dbReference>
<feature type="domain" description="23S rRNA (guanine(745)-N(1))-methyltransferase N-terminal" evidence="2">
    <location>
        <begin position="35"/>
        <end position="61"/>
    </location>
</feature>
<comment type="caution">
    <text evidence="3">The sequence shown here is derived from an EMBL/GenBank/DDBJ whole genome shotgun (WGS) entry which is preliminary data.</text>
</comment>
<dbReference type="Pfam" id="PF21302">
    <property type="entry name" value="Zn_ribbon_RlmA"/>
    <property type="match status" value="1"/>
</dbReference>
<dbReference type="SUPFAM" id="SSF53335">
    <property type="entry name" value="S-adenosyl-L-methionine-dependent methyltransferases"/>
    <property type="match status" value="1"/>
</dbReference>
<protein>
    <submittedName>
        <fullName evidence="3">Methyltransferase domain-containing protein</fullName>
    </submittedName>
</protein>